<evidence type="ECO:0000256" key="16">
    <source>
        <dbReference type="ARBA" id="ARBA00023235"/>
    </source>
</evidence>
<dbReference type="NCBIfam" id="TIGR00879">
    <property type="entry name" value="SP"/>
    <property type="match status" value="1"/>
</dbReference>
<dbReference type="NCBIfam" id="TIGR00603">
    <property type="entry name" value="rad25"/>
    <property type="match status" value="1"/>
</dbReference>
<keyword evidence="12 22" id="KW-1133">Transmembrane helix</keyword>
<evidence type="ECO:0000256" key="18">
    <source>
        <dbReference type="ARBA" id="ARBA00034617"/>
    </source>
</evidence>
<evidence type="ECO:0000256" key="11">
    <source>
        <dbReference type="ARBA" id="ARBA00022840"/>
    </source>
</evidence>
<keyword evidence="14 22" id="KW-0472">Membrane</keyword>
<evidence type="ECO:0000256" key="20">
    <source>
        <dbReference type="ARBA" id="ARBA00048988"/>
    </source>
</evidence>
<dbReference type="Pfam" id="PF00083">
    <property type="entry name" value="Sugar_tr"/>
    <property type="match status" value="1"/>
</dbReference>
<keyword evidence="10" id="KW-0347">Helicase</keyword>
<feature type="compositionally biased region" description="Polar residues" evidence="21">
    <location>
        <begin position="21"/>
        <end position="31"/>
    </location>
</feature>
<dbReference type="InterPro" id="IPR032438">
    <property type="entry name" value="ERCC3_RAD25_C"/>
</dbReference>
<feature type="transmembrane region" description="Helical" evidence="22">
    <location>
        <begin position="1176"/>
        <end position="1194"/>
    </location>
</feature>
<dbReference type="Proteomes" id="UP000722485">
    <property type="component" value="Unassembled WGS sequence"/>
</dbReference>
<evidence type="ECO:0000259" key="24">
    <source>
        <dbReference type="PROSITE" id="PS51192"/>
    </source>
</evidence>
<dbReference type="PRINTS" id="PR00851">
    <property type="entry name" value="XRODRMPGMNTB"/>
</dbReference>
<feature type="region of interest" description="Disordered" evidence="21">
    <location>
        <begin position="1249"/>
        <end position="1287"/>
    </location>
</feature>
<dbReference type="SUPFAM" id="SSF52540">
    <property type="entry name" value="P-loop containing nucleoside triphosphate hydrolases"/>
    <property type="match status" value="2"/>
</dbReference>
<evidence type="ECO:0000256" key="8">
    <source>
        <dbReference type="ARBA" id="ARBA00022763"/>
    </source>
</evidence>
<evidence type="ECO:0000256" key="14">
    <source>
        <dbReference type="ARBA" id="ARBA00023136"/>
    </source>
</evidence>
<dbReference type="Pfam" id="PF13625">
    <property type="entry name" value="Helicase_C_3"/>
    <property type="match status" value="1"/>
</dbReference>
<evidence type="ECO:0000256" key="12">
    <source>
        <dbReference type="ARBA" id="ARBA00022989"/>
    </source>
</evidence>
<dbReference type="CDD" id="cd18789">
    <property type="entry name" value="SF2_C_XPB"/>
    <property type="match status" value="1"/>
</dbReference>
<name>A0A9P5HG91_9HYPO</name>
<keyword evidence="11" id="KW-0067">ATP-binding</keyword>
<dbReference type="PANTHER" id="PTHR11274">
    <property type="entry name" value="RAD25/XP-B DNA REPAIR HELICASE"/>
    <property type="match status" value="1"/>
</dbReference>
<dbReference type="PROSITE" id="PS51192">
    <property type="entry name" value="HELICASE_ATP_BIND_1"/>
    <property type="match status" value="1"/>
</dbReference>
<keyword evidence="8" id="KW-0227">DNA damage</keyword>
<evidence type="ECO:0000313" key="27">
    <source>
        <dbReference type="Proteomes" id="UP000722485"/>
    </source>
</evidence>
<dbReference type="InterPro" id="IPR005828">
    <property type="entry name" value="MFS_sugar_transport-like"/>
</dbReference>
<feature type="transmembrane region" description="Helical" evidence="22">
    <location>
        <begin position="1076"/>
        <end position="1095"/>
    </location>
</feature>
<dbReference type="InterPro" id="IPR050615">
    <property type="entry name" value="ATP-dep_DNA_Helicase"/>
</dbReference>
<dbReference type="InterPro" id="IPR003663">
    <property type="entry name" value="Sugar/inositol_transpt"/>
</dbReference>
<dbReference type="Pfam" id="PF16203">
    <property type="entry name" value="ERCC3_RAD25_C"/>
    <property type="match status" value="1"/>
</dbReference>
<comment type="catalytic activity">
    <reaction evidence="20">
        <text>ATP + H2O = ADP + phosphate + H(+)</text>
        <dbReference type="Rhea" id="RHEA:13065"/>
        <dbReference type="ChEBI" id="CHEBI:15377"/>
        <dbReference type="ChEBI" id="CHEBI:15378"/>
        <dbReference type="ChEBI" id="CHEBI:30616"/>
        <dbReference type="ChEBI" id="CHEBI:43474"/>
        <dbReference type="ChEBI" id="CHEBI:456216"/>
        <dbReference type="EC" id="5.6.2.4"/>
    </reaction>
</comment>
<dbReference type="GO" id="GO:0097550">
    <property type="term" value="C:transcription preinitiation complex"/>
    <property type="evidence" value="ECO:0007669"/>
    <property type="project" value="TreeGrafter"/>
</dbReference>
<keyword evidence="16" id="KW-0413">Isomerase</keyword>
<feature type="transmembrane region" description="Helical" evidence="22">
    <location>
        <begin position="1107"/>
        <end position="1131"/>
    </location>
</feature>
<evidence type="ECO:0000256" key="1">
    <source>
        <dbReference type="ARBA" id="ARBA00004123"/>
    </source>
</evidence>
<dbReference type="EC" id="5.6.2.4" evidence="19"/>
<evidence type="ECO:0000256" key="6">
    <source>
        <dbReference type="ARBA" id="ARBA00022692"/>
    </source>
</evidence>
<dbReference type="Pfam" id="PF04851">
    <property type="entry name" value="ResIII"/>
    <property type="match status" value="1"/>
</dbReference>
<dbReference type="FunFam" id="3.40.50.300:FF:000117">
    <property type="entry name" value="Putative DNA repair helicase rad25"/>
    <property type="match status" value="1"/>
</dbReference>
<reference evidence="26" key="1">
    <citation type="submission" date="2020-03" db="EMBL/GenBank/DDBJ databases">
        <title>Draft Genome Sequence of Cylindrodendrum hubeiense.</title>
        <authorList>
            <person name="Buettner E."/>
            <person name="Kellner H."/>
        </authorList>
    </citation>
    <scope>NUCLEOTIDE SEQUENCE</scope>
    <source>
        <strain evidence="26">IHI 201604</strain>
    </source>
</reference>
<organism evidence="26 27">
    <name type="scientific">Cylindrodendrum hubeiense</name>
    <dbReference type="NCBI Taxonomy" id="595255"/>
    <lineage>
        <taxon>Eukaryota</taxon>
        <taxon>Fungi</taxon>
        <taxon>Dikarya</taxon>
        <taxon>Ascomycota</taxon>
        <taxon>Pezizomycotina</taxon>
        <taxon>Sordariomycetes</taxon>
        <taxon>Hypocreomycetidae</taxon>
        <taxon>Hypocreales</taxon>
        <taxon>Nectriaceae</taxon>
        <taxon>Cylindrodendrum</taxon>
    </lineage>
</organism>
<dbReference type="GO" id="GO:0022857">
    <property type="term" value="F:transmembrane transporter activity"/>
    <property type="evidence" value="ECO:0007669"/>
    <property type="project" value="InterPro"/>
</dbReference>
<dbReference type="PANTHER" id="PTHR11274:SF0">
    <property type="entry name" value="GENERAL TRANSCRIPTION AND DNA REPAIR FACTOR IIH HELICASE SUBUNIT XPB"/>
    <property type="match status" value="1"/>
</dbReference>
<evidence type="ECO:0000256" key="4">
    <source>
        <dbReference type="ARBA" id="ARBA00010992"/>
    </source>
</evidence>
<feature type="transmembrane region" description="Helical" evidence="22">
    <location>
        <begin position="1206"/>
        <end position="1225"/>
    </location>
</feature>
<feature type="compositionally biased region" description="Basic and acidic residues" evidence="21">
    <location>
        <begin position="1273"/>
        <end position="1287"/>
    </location>
</feature>
<dbReference type="GO" id="GO:0043138">
    <property type="term" value="F:3'-5' DNA helicase activity"/>
    <property type="evidence" value="ECO:0007669"/>
    <property type="project" value="UniProtKB-EC"/>
</dbReference>
<feature type="transmembrane region" description="Helical" evidence="22">
    <location>
        <begin position="831"/>
        <end position="849"/>
    </location>
</feature>
<dbReference type="InterPro" id="IPR032830">
    <property type="entry name" value="XPB/Ssl2_N"/>
</dbReference>
<feature type="transmembrane region" description="Helical" evidence="22">
    <location>
        <begin position="920"/>
        <end position="941"/>
    </location>
</feature>
<feature type="domain" description="Helicase ATP-binding" evidence="24">
    <location>
        <begin position="366"/>
        <end position="528"/>
    </location>
</feature>
<feature type="transmembrane region" description="Helical" evidence="22">
    <location>
        <begin position="1143"/>
        <end position="1164"/>
    </location>
</feature>
<dbReference type="GO" id="GO:0006289">
    <property type="term" value="P:nucleotide-excision repair"/>
    <property type="evidence" value="ECO:0007669"/>
    <property type="project" value="InterPro"/>
</dbReference>
<dbReference type="FunFam" id="3.40.50.300:FF:000077">
    <property type="entry name" value="Probable DNA repair helicase RAD25"/>
    <property type="match status" value="1"/>
</dbReference>
<dbReference type="InterPro" id="IPR036259">
    <property type="entry name" value="MFS_trans_sf"/>
</dbReference>
<dbReference type="InterPro" id="IPR001161">
    <property type="entry name" value="XPB/Ssl2"/>
</dbReference>
<evidence type="ECO:0000256" key="19">
    <source>
        <dbReference type="ARBA" id="ARBA00034808"/>
    </source>
</evidence>
<dbReference type="InterPro" id="IPR006935">
    <property type="entry name" value="Helicase/UvrB_N"/>
</dbReference>
<evidence type="ECO:0000256" key="10">
    <source>
        <dbReference type="ARBA" id="ARBA00022806"/>
    </source>
</evidence>
<evidence type="ECO:0000256" key="2">
    <source>
        <dbReference type="ARBA" id="ARBA00004141"/>
    </source>
</evidence>
<evidence type="ECO:0000256" key="5">
    <source>
        <dbReference type="ARBA" id="ARBA00022448"/>
    </source>
</evidence>
<evidence type="ECO:0000313" key="26">
    <source>
        <dbReference type="EMBL" id="KAF7556588.1"/>
    </source>
</evidence>
<dbReference type="InterPro" id="IPR020846">
    <property type="entry name" value="MFS_dom"/>
</dbReference>
<keyword evidence="6 22" id="KW-0812">Transmembrane</keyword>
<evidence type="ECO:0000256" key="15">
    <source>
        <dbReference type="ARBA" id="ARBA00023204"/>
    </source>
</evidence>
<accession>A0A9P5HG91</accession>
<dbReference type="CDD" id="cd18029">
    <property type="entry name" value="DEXHc_XPB"/>
    <property type="match status" value="1"/>
</dbReference>
<dbReference type="GO" id="GO:0016020">
    <property type="term" value="C:membrane"/>
    <property type="evidence" value="ECO:0007669"/>
    <property type="project" value="UniProtKB-SubCell"/>
</dbReference>
<dbReference type="PROSITE" id="PS51194">
    <property type="entry name" value="HELICASE_CTER"/>
    <property type="match status" value="1"/>
</dbReference>
<feature type="transmembrane region" description="Helical" evidence="22">
    <location>
        <begin position="1041"/>
        <end position="1064"/>
    </location>
</feature>
<dbReference type="GO" id="GO:0003677">
    <property type="term" value="F:DNA binding"/>
    <property type="evidence" value="ECO:0007669"/>
    <property type="project" value="UniProtKB-KW"/>
</dbReference>
<keyword evidence="15" id="KW-0234">DNA repair</keyword>
<comment type="similarity">
    <text evidence="3">Belongs to the helicase family. RAD25/XPB subfamily.</text>
</comment>
<dbReference type="GO" id="GO:0000112">
    <property type="term" value="C:nucleotide-excision repair factor 3 complex"/>
    <property type="evidence" value="ECO:0007669"/>
    <property type="project" value="TreeGrafter"/>
</dbReference>
<dbReference type="InterPro" id="IPR014001">
    <property type="entry name" value="Helicase_ATP-bd"/>
</dbReference>
<dbReference type="PROSITE" id="PS00217">
    <property type="entry name" value="SUGAR_TRANSPORT_2"/>
    <property type="match status" value="1"/>
</dbReference>
<dbReference type="InterPro" id="IPR005829">
    <property type="entry name" value="Sugar_transporter_CS"/>
</dbReference>
<dbReference type="InterPro" id="IPR027417">
    <property type="entry name" value="P-loop_NTPase"/>
</dbReference>
<keyword evidence="5" id="KW-0813">Transport</keyword>
<keyword evidence="27" id="KW-1185">Reference proteome</keyword>
<protein>
    <recommendedName>
        <fullName evidence="19">DNA 3'-5' helicase</fullName>
        <ecNumber evidence="19">5.6.2.4</ecNumber>
    </recommendedName>
</protein>
<gene>
    <name evidence="26" type="ORF">G7Z17_g1356</name>
</gene>
<feature type="domain" description="Major facilitator superfamily (MFS) profile" evidence="23">
    <location>
        <begin position="780"/>
        <end position="1229"/>
    </location>
</feature>
<dbReference type="SMART" id="SM00487">
    <property type="entry name" value="DEXDc"/>
    <property type="match status" value="1"/>
</dbReference>
<evidence type="ECO:0000256" key="3">
    <source>
        <dbReference type="ARBA" id="ARBA00006637"/>
    </source>
</evidence>
<comment type="similarity">
    <text evidence="4">Belongs to the major facilitator superfamily. Sugar transporter (TC 2.A.1.1) family.</text>
</comment>
<feature type="domain" description="Helicase C-terminal" evidence="25">
    <location>
        <begin position="582"/>
        <end position="736"/>
    </location>
</feature>
<dbReference type="GO" id="GO:0005675">
    <property type="term" value="C:transcription factor TFIIH holo complex"/>
    <property type="evidence" value="ECO:0007669"/>
    <property type="project" value="TreeGrafter"/>
</dbReference>
<evidence type="ECO:0000256" key="9">
    <source>
        <dbReference type="ARBA" id="ARBA00022801"/>
    </source>
</evidence>
<evidence type="ECO:0000256" key="13">
    <source>
        <dbReference type="ARBA" id="ARBA00023125"/>
    </source>
</evidence>
<comment type="subcellular location">
    <subcellularLocation>
        <location evidence="2">Membrane</location>
        <topology evidence="2">Multi-pass membrane protein</topology>
    </subcellularLocation>
    <subcellularLocation>
        <location evidence="1">Nucleus</location>
    </subcellularLocation>
</comment>
<keyword evidence="13" id="KW-0238">DNA-binding</keyword>
<dbReference type="OrthoDB" id="10262986at2759"/>
<dbReference type="Gene3D" id="1.20.1250.20">
    <property type="entry name" value="MFS general substrate transporter like domains"/>
    <property type="match status" value="1"/>
</dbReference>
<dbReference type="FunFam" id="1.20.1250.20:FF:000134">
    <property type="entry name" value="MFS sugar transporter protein"/>
    <property type="match status" value="1"/>
</dbReference>
<evidence type="ECO:0000256" key="21">
    <source>
        <dbReference type="SAM" id="MobiDB-lite"/>
    </source>
</evidence>
<dbReference type="GO" id="GO:0005524">
    <property type="term" value="F:ATP binding"/>
    <property type="evidence" value="ECO:0007669"/>
    <property type="project" value="UniProtKB-KW"/>
</dbReference>
<keyword evidence="17" id="KW-0539">Nucleus</keyword>
<dbReference type="GO" id="GO:0016787">
    <property type="term" value="F:hydrolase activity"/>
    <property type="evidence" value="ECO:0007669"/>
    <property type="project" value="UniProtKB-KW"/>
</dbReference>
<dbReference type="Gene3D" id="3.40.50.300">
    <property type="entry name" value="P-loop containing nucleotide triphosphate hydrolases"/>
    <property type="match status" value="2"/>
</dbReference>
<dbReference type="InterPro" id="IPR001650">
    <property type="entry name" value="Helicase_C-like"/>
</dbReference>
<evidence type="ECO:0000256" key="17">
    <source>
        <dbReference type="ARBA" id="ARBA00023242"/>
    </source>
</evidence>
<keyword evidence="7" id="KW-0547">Nucleotide-binding</keyword>
<evidence type="ECO:0000256" key="7">
    <source>
        <dbReference type="ARBA" id="ARBA00022741"/>
    </source>
</evidence>
<feature type="region of interest" description="Disordered" evidence="21">
    <location>
        <begin position="1"/>
        <end position="61"/>
    </location>
</feature>
<dbReference type="GO" id="GO:0006367">
    <property type="term" value="P:transcription initiation at RNA polymerase II promoter"/>
    <property type="evidence" value="ECO:0007669"/>
    <property type="project" value="InterPro"/>
</dbReference>
<dbReference type="EMBL" id="JAANBB010000011">
    <property type="protein sequence ID" value="KAF7556588.1"/>
    <property type="molecule type" value="Genomic_DNA"/>
</dbReference>
<evidence type="ECO:0000256" key="22">
    <source>
        <dbReference type="SAM" id="Phobius"/>
    </source>
</evidence>
<evidence type="ECO:0000259" key="25">
    <source>
        <dbReference type="PROSITE" id="PS51194"/>
    </source>
</evidence>
<comment type="caution">
    <text evidence="26">The sequence shown here is derived from an EMBL/GenBank/DDBJ whole genome shotgun (WGS) entry which is preliminary data.</text>
</comment>
<evidence type="ECO:0000259" key="23">
    <source>
        <dbReference type="PROSITE" id="PS50850"/>
    </source>
</evidence>
<proteinExistence type="inferred from homology"/>
<dbReference type="SMART" id="SM00490">
    <property type="entry name" value="HELICc"/>
    <property type="match status" value="1"/>
</dbReference>
<keyword evidence="9" id="KW-0378">Hydrolase</keyword>
<sequence length="1287" mass="142706">MLPKRKARNATPGSSKAGKIYTNSTPGSSTRRSIEPDIPSNPVDFDENVTEVQKAREDKLEKEADTFVSSWEVSSDRFQHHDESSKHSARNDMSRYFGNRDFSDLPLKPDHQNRPLWIDPNRGVIILERFTPLSDQATDFLITIAEPNSRPTFLHEYALTVHSLYTAVSVGLNPQDIINTLDRFLKTELPSSIQEFIKSCTKSYGKVKLVLKSNKYFVESADAEVLQMLLKDEVIGKLRVQGSGEITTTFEPIIGGLVIPGTKNAAGVQQANLHHTNKITEAAPNSNDVDIYAALSEDDNDEKEAVHAFEIPDVAVETVQKQCLELSYPILEEYAFRHDHVNADLEIDLRPNTQIRPYQEKSLSKMFGNGRAKSGIIVLPCGAGKTLVGITAACTIKKGVVVLCTSSVSAVQWRNEFLKWSNINPESITTFTADNKSGFSGSTGVIVTTYSMVTNNRERSHDSKKMMDFLQGREWGLMLLDEVHVVPANIFRRVISSIKAHSKLGLTATLLREDDKILHLNFLIGPKLYEADWMELSKQGHIAKVQCAEVWCPMPTEFYNQYLQLPARLKRTLGALNPRKFQACQYLIDYHEARGDKIIVFSDELYALKLYALKLGKAFIYGATGQEERIRILENFQHNPLVNTLFLSKIGDTSLDLPEATCLIQISSHFGSRRQEAQRLGRILRAKRRSDTGFNAFFYSLVSKDTQEMYYSSKRQAFLVDQGYAFKVITQLANIDKMPNLAFNTAAERQELLRRTLADNEKSTEEEIVTDDLFCVRQKIVFFVALGSFTYGFNSAISGSVLGLSSFLSYFELSTTGPNATKGNRLIGANNGLFAGGGIIGCLLVPWLLDAAGRRAAIQITSLICVVSAALQTGSVHIGMLLAGRFLNGIGVGMMDVAVPIYQSEISPAKVRGRMVGSHGFLVVVGYALAGWAGYGCFFISNEALQWRLCLAFQIVAPMLLLAGSPWMPESPRWLCKMGKTAAARRVLENLHPSEDGQDEGNSFAENELQQICGQLEIENTGTTSNGWRHAFSKKSFRKRLLYGFFVQCVAQSTGVLVVNNYQILLYDGLGLRGSISLLLYACYNSLAAFMNFVNSLILDRWGRIRIMVIGLIGCSLSLSGFTAMVAEFVGTNNKIGNGFGVFFLYLFVFFYGGSMDASSYVYCAEIFPTSIRAHGVGLSVSGLFMMTLIYTQAAPTAFEHVGWKYYLIFIIVPWIGAFFMGRYFPETAGLSLEEIALLFDDEAAPNVAGGGDSKSPVVDEKFSDTHSSLTTKARDADTEHAEITGP</sequence>
<dbReference type="PROSITE" id="PS50850">
    <property type="entry name" value="MFS"/>
    <property type="match status" value="1"/>
</dbReference>
<dbReference type="SUPFAM" id="SSF103473">
    <property type="entry name" value="MFS general substrate transporter"/>
    <property type="match status" value="1"/>
</dbReference>
<comment type="catalytic activity">
    <reaction evidence="18">
        <text>Couples ATP hydrolysis with the unwinding of duplex DNA by translocating in the 3'-5' direction.</text>
        <dbReference type="EC" id="5.6.2.4"/>
    </reaction>
</comment>